<proteinExistence type="predicted"/>
<organism evidence="2 3">
    <name type="scientific">Pinctada imbricata</name>
    <name type="common">Atlantic pearl-oyster</name>
    <name type="synonym">Pinctada martensii</name>
    <dbReference type="NCBI Taxonomy" id="66713"/>
    <lineage>
        <taxon>Eukaryota</taxon>
        <taxon>Metazoa</taxon>
        <taxon>Spiralia</taxon>
        <taxon>Lophotrochozoa</taxon>
        <taxon>Mollusca</taxon>
        <taxon>Bivalvia</taxon>
        <taxon>Autobranchia</taxon>
        <taxon>Pteriomorphia</taxon>
        <taxon>Pterioida</taxon>
        <taxon>Pterioidea</taxon>
        <taxon>Pteriidae</taxon>
        <taxon>Pinctada</taxon>
    </lineage>
</organism>
<reference evidence="2" key="1">
    <citation type="submission" date="2019-08" db="EMBL/GenBank/DDBJ databases">
        <title>The improved chromosome-level genome for the pearl oyster Pinctada fucata martensii using PacBio sequencing and Hi-C.</title>
        <authorList>
            <person name="Zheng Z."/>
        </authorList>
    </citation>
    <scope>NUCLEOTIDE SEQUENCE</scope>
    <source>
        <strain evidence="2">ZZ-2019</strain>
        <tissue evidence="2">Adductor muscle</tissue>
    </source>
</reference>
<dbReference type="Gene3D" id="1.10.1410.40">
    <property type="match status" value="1"/>
</dbReference>
<dbReference type="PANTHER" id="PTHR10656:SF69">
    <property type="entry name" value="MAB-21-LIKE HHH_H2TH-LIKE DOMAIN-CONTAINING PROTEIN"/>
    <property type="match status" value="1"/>
</dbReference>
<evidence type="ECO:0000313" key="2">
    <source>
        <dbReference type="EMBL" id="KAK3084245.1"/>
    </source>
</evidence>
<dbReference type="InterPro" id="IPR024810">
    <property type="entry name" value="MAB21L/cGLR"/>
</dbReference>
<sequence length="683" mass="78772">MAESYPYEELCLVSKGLYRYVSDVVGPACTVKLRRQAWELRDTFLSCCTKNDSHGMTSGSIAEGFQFKSSDLDEMGICKDALVLTETASHFSGRLKYAFLFCMETEHVSPGFTLLKCLRFDHRQYMYHFLVNRGSNIYLSSEIVRNASLDAIMSVIHGPCACNVNFGRFEHERATTLKSLAWPKEAQSFISRSHNVGWPSIEVLSDICKDGCLFVPINSKQQSCNEVIDLEWRISFSLAEKKVIHSMNHCQFLCYGLMKIFLNEVLKKIPDTGELLCSYFMKTAVFWEISENNIGWTPGNFIFKFWNVFRRVIGWVSAGYCPNFFMPEHNMFYGKIYGRLQRDLTISLISLFDEGYLCLLRCTSLYKTLSKVVAYPSLVHRISTNEDDYVSLGTIEMYRLFMIVTSISEACFNENVEAMMITILNTASLEPTSNEMLSAIKLRINIVLERLVTVLLSFHGIPHQIPSSNRLKYFFTKNSKTILRRTKTFKFQNKVNYAVISYKNGNYLELIQIVKHIKQRLQWEYYMYMAHGDADVVIEWRRQGIPLEAILKNFVIEAYKYEPSISVEDLTLESDVKKYLHGCGCLQIPTLVFLNFMLILNSARVNDILTMNEILHELKTLVQFDDCYHIFFLIRAISWEILGICQQLCGDLNGAYQSYVNALIDECTDFKEATVFRIKSLNL</sequence>
<dbReference type="EMBL" id="VSWD01000013">
    <property type="protein sequence ID" value="KAK3084245.1"/>
    <property type="molecule type" value="Genomic_DNA"/>
</dbReference>
<dbReference type="AlphaFoldDB" id="A0AA89BM24"/>
<comment type="caution">
    <text evidence="2">The sequence shown here is derived from an EMBL/GenBank/DDBJ whole genome shotgun (WGS) entry which is preliminary data.</text>
</comment>
<dbReference type="PANTHER" id="PTHR10656">
    <property type="entry name" value="CELL FATE DETERMINING PROTEIN MAB21-RELATED"/>
    <property type="match status" value="1"/>
</dbReference>
<keyword evidence="3" id="KW-1185">Reference proteome</keyword>
<protein>
    <recommendedName>
        <fullName evidence="1">Mab-21-like HhH/H2TH-like domain-containing protein</fullName>
    </recommendedName>
</protein>
<dbReference type="InterPro" id="IPR046906">
    <property type="entry name" value="Mab-21_HhH/H2TH-like"/>
</dbReference>
<feature type="domain" description="Mab-21-like HhH/H2TH-like" evidence="1">
    <location>
        <begin position="253"/>
        <end position="333"/>
    </location>
</feature>
<gene>
    <name evidence="2" type="ORF">FSP39_010636</name>
</gene>
<name>A0AA89BM24_PINIB</name>
<dbReference type="Pfam" id="PF20266">
    <property type="entry name" value="Mab-21_C"/>
    <property type="match status" value="1"/>
</dbReference>
<dbReference type="SMART" id="SM01265">
    <property type="entry name" value="Mab-21"/>
    <property type="match status" value="1"/>
</dbReference>
<dbReference type="Proteomes" id="UP001186944">
    <property type="component" value="Unassembled WGS sequence"/>
</dbReference>
<evidence type="ECO:0000259" key="1">
    <source>
        <dbReference type="Pfam" id="PF20266"/>
    </source>
</evidence>
<evidence type="ECO:0000313" key="3">
    <source>
        <dbReference type="Proteomes" id="UP001186944"/>
    </source>
</evidence>
<accession>A0AA89BM24</accession>